<dbReference type="EMBL" id="BMGD01000002">
    <property type="protein sequence ID" value="GGB60591.1"/>
    <property type="molecule type" value="Genomic_DNA"/>
</dbReference>
<dbReference type="SUPFAM" id="SSF53300">
    <property type="entry name" value="vWA-like"/>
    <property type="match status" value="1"/>
</dbReference>
<feature type="transmembrane region" description="Helical" evidence="1">
    <location>
        <begin position="46"/>
        <end position="65"/>
    </location>
</feature>
<dbReference type="Gene3D" id="3.40.50.410">
    <property type="entry name" value="von Willebrand factor, type A domain"/>
    <property type="match status" value="2"/>
</dbReference>
<proteinExistence type="predicted"/>
<protein>
    <submittedName>
        <fullName evidence="3">Pilus assembly protein TadG</fullName>
    </submittedName>
</protein>
<keyword evidence="1" id="KW-0812">Transmembrane</keyword>
<sequence>MTIRSIDTSPGVDAMAAHFVVPGKVAWLSHSRPALNRLIASKRGNVLPIVAASILPMAAMIGGAVDMSRAYMVKSRIQQACDAGVLAGRRAMQQSNYSEAAKAQAQDFFDINFKEGYNDTTDVSFVTTNPSGTSKVLGTASTIMPTAIMGMFGKETIPIDVACEAELNLSNSDVTFVLDVTGSMNDSIPVGGGGSIVKITALRNSVMSFYDTLANAATGSLARIRYGFVPYSTNVNVGEILYDTNQTWMNGGNTADSWNYQSRRAIWRTTAVDCQVFGGNQSFSCPTRNHSTVSGGGTNISLQNCVNYGDNRGGWGYGFNPNPSGTPIESTSGGLTTKTSYTAYSWGGRASGWSDYNDKQCVRQRTVETESTTQEPGSTFVRWEYMQRTYPTYDFVRSIKTANPAVLTPSEINNSTSRWAGCIEERDTIAGSVIAYGSNGITVDGSTNAHDLNIDAAPSSDATKWRPYWEQVYFQRNGSRSTACPSKARLLSTMARTEVQSYVNSLVAVGGTYHDVGLLWGARIASPQGIFASNVNASPGNGGSVGRHVIFMTDGELTSYDFVASMYGTESLDRRVTGGSNNPTQLERQRRRYLAICEAIKGKGIRLWVIAFGTTLTNDLQTCASTGSAYTAANSTALNTAFQNIAKQISELRLTK</sequence>
<dbReference type="InterPro" id="IPR036465">
    <property type="entry name" value="vWFA_dom_sf"/>
</dbReference>
<feature type="domain" description="VWFA" evidence="2">
    <location>
        <begin position="173"/>
        <end position="236"/>
    </location>
</feature>
<accession>A0ABQ1J8W2</accession>
<organism evidence="3 4">
    <name type="scientific">Blastomonas aquatica</name>
    <dbReference type="NCBI Taxonomy" id="1510276"/>
    <lineage>
        <taxon>Bacteria</taxon>
        <taxon>Pseudomonadati</taxon>
        <taxon>Pseudomonadota</taxon>
        <taxon>Alphaproteobacteria</taxon>
        <taxon>Sphingomonadales</taxon>
        <taxon>Sphingomonadaceae</taxon>
        <taxon>Blastomonas</taxon>
    </lineage>
</organism>
<dbReference type="InterPro" id="IPR028087">
    <property type="entry name" value="Tad_N"/>
</dbReference>
<dbReference type="RefSeq" id="WP_188513685.1">
    <property type="nucleotide sequence ID" value="NZ_BMGD01000002.1"/>
</dbReference>
<keyword evidence="4" id="KW-1185">Reference proteome</keyword>
<evidence type="ECO:0000313" key="3">
    <source>
        <dbReference type="EMBL" id="GGB60591.1"/>
    </source>
</evidence>
<name>A0ABQ1J8W2_9SPHN</name>
<dbReference type="InterPro" id="IPR002035">
    <property type="entry name" value="VWF_A"/>
</dbReference>
<evidence type="ECO:0000259" key="2">
    <source>
        <dbReference type="PROSITE" id="PS50234"/>
    </source>
</evidence>
<dbReference type="Proteomes" id="UP000614261">
    <property type="component" value="Unassembled WGS sequence"/>
</dbReference>
<keyword evidence="1" id="KW-1133">Transmembrane helix</keyword>
<comment type="caution">
    <text evidence="3">The sequence shown here is derived from an EMBL/GenBank/DDBJ whole genome shotgun (WGS) entry which is preliminary data.</text>
</comment>
<evidence type="ECO:0000313" key="4">
    <source>
        <dbReference type="Proteomes" id="UP000614261"/>
    </source>
</evidence>
<evidence type="ECO:0000256" key="1">
    <source>
        <dbReference type="SAM" id="Phobius"/>
    </source>
</evidence>
<dbReference type="Pfam" id="PF13400">
    <property type="entry name" value="Tad"/>
    <property type="match status" value="1"/>
</dbReference>
<dbReference type="PROSITE" id="PS50234">
    <property type="entry name" value="VWFA"/>
    <property type="match status" value="1"/>
</dbReference>
<keyword evidence="1" id="KW-0472">Membrane</keyword>
<gene>
    <name evidence="3" type="ORF">GCM10010833_14350</name>
</gene>
<reference evidence="4" key="1">
    <citation type="journal article" date="2019" name="Int. J. Syst. Evol. Microbiol.">
        <title>The Global Catalogue of Microorganisms (GCM) 10K type strain sequencing project: providing services to taxonomists for standard genome sequencing and annotation.</title>
        <authorList>
            <consortium name="The Broad Institute Genomics Platform"/>
            <consortium name="The Broad Institute Genome Sequencing Center for Infectious Disease"/>
            <person name="Wu L."/>
            <person name="Ma J."/>
        </authorList>
    </citation>
    <scope>NUCLEOTIDE SEQUENCE [LARGE SCALE GENOMIC DNA]</scope>
    <source>
        <strain evidence="4">CGMCC 1.12851</strain>
    </source>
</reference>